<dbReference type="InterPro" id="IPR035472">
    <property type="entry name" value="RpiR-like_SIS"/>
</dbReference>
<dbReference type="InterPro" id="IPR036388">
    <property type="entry name" value="WH-like_DNA-bd_sf"/>
</dbReference>
<keyword evidence="4" id="KW-0804">Transcription</keyword>
<dbReference type="PANTHER" id="PTHR30514:SF18">
    <property type="entry name" value="RPIR-FAMILY TRANSCRIPTIONAL REGULATOR"/>
    <property type="match status" value="1"/>
</dbReference>
<keyword evidence="8" id="KW-1185">Reference proteome</keyword>
<evidence type="ECO:0000256" key="3">
    <source>
        <dbReference type="ARBA" id="ARBA00023152"/>
    </source>
</evidence>
<sequence length="292" mass="32177">MLTSQLNDRIRKNLDNMSDGARAVAHFVLEKPEDVAMLPAARVAERLGVSESTVTRFAVLLGYKGYPAFRRDLQSDIRRHLEPLQRLAISSRERQQDVRPYSQLFHQDIEDILRTERGISPALMDRAVDIISNARTIYIMGLRTTFCLAHSLYFQLHQMLGNAVLMDAVAGEALEPIQNIGVQDVLIGISFPRHARLTVAAMQYAHEANAKLIAITDGPLSPTAAVADVLLPVHTSVLSTATSLTGGLSLVNALCSEVLIRNRKRAAKNLADVERLFKFSQVHHPAAGGEGR</sequence>
<dbReference type="Gene3D" id="1.10.10.10">
    <property type="entry name" value="Winged helix-like DNA-binding domain superfamily/Winged helix DNA-binding domain"/>
    <property type="match status" value="1"/>
</dbReference>
<evidence type="ECO:0000256" key="1">
    <source>
        <dbReference type="ARBA" id="ARBA00023015"/>
    </source>
</evidence>
<dbReference type="AlphaFoldDB" id="A0A261SCS6"/>
<dbReference type="InterPro" id="IPR047640">
    <property type="entry name" value="RpiR-like"/>
</dbReference>
<reference evidence="8" key="1">
    <citation type="submission" date="2017-05" db="EMBL/GenBank/DDBJ databases">
        <title>Complete and WGS of Bordetella genogroups.</title>
        <authorList>
            <person name="Spilker T."/>
            <person name="Lipuma J."/>
        </authorList>
    </citation>
    <scope>NUCLEOTIDE SEQUENCE [LARGE SCALE GENOMIC DNA]</scope>
    <source>
        <strain evidence="8">AU16122</strain>
    </source>
</reference>
<protein>
    <recommendedName>
        <fullName evidence="9">MurR/RpiR family transcriptional regulator</fullName>
    </recommendedName>
</protein>
<gene>
    <name evidence="7" type="ORF">CAL29_15035</name>
</gene>
<dbReference type="InterPro" id="IPR046348">
    <property type="entry name" value="SIS_dom_sf"/>
</dbReference>
<keyword evidence="2" id="KW-0238">DNA-binding</keyword>
<dbReference type="PROSITE" id="PS51464">
    <property type="entry name" value="SIS"/>
    <property type="match status" value="1"/>
</dbReference>
<dbReference type="Proteomes" id="UP000216020">
    <property type="component" value="Unassembled WGS sequence"/>
</dbReference>
<dbReference type="GO" id="GO:0097367">
    <property type="term" value="F:carbohydrate derivative binding"/>
    <property type="evidence" value="ECO:0007669"/>
    <property type="project" value="InterPro"/>
</dbReference>
<dbReference type="PROSITE" id="PS51071">
    <property type="entry name" value="HTH_RPIR"/>
    <property type="match status" value="1"/>
</dbReference>
<dbReference type="RefSeq" id="WP_094853774.1">
    <property type="nucleotide sequence ID" value="NZ_NEVM01000002.1"/>
</dbReference>
<accession>A0A261SCS6</accession>
<dbReference type="GO" id="GO:0003700">
    <property type="term" value="F:DNA-binding transcription factor activity"/>
    <property type="evidence" value="ECO:0007669"/>
    <property type="project" value="InterPro"/>
</dbReference>
<comment type="caution">
    <text evidence="7">The sequence shown here is derived from an EMBL/GenBank/DDBJ whole genome shotgun (WGS) entry which is preliminary data.</text>
</comment>
<dbReference type="Gene3D" id="3.40.50.10490">
    <property type="entry name" value="Glucose-6-phosphate isomerase like protein, domain 1"/>
    <property type="match status" value="1"/>
</dbReference>
<dbReference type="CDD" id="cd05013">
    <property type="entry name" value="SIS_RpiR"/>
    <property type="match status" value="1"/>
</dbReference>
<dbReference type="InterPro" id="IPR000281">
    <property type="entry name" value="HTH_RpiR"/>
</dbReference>
<dbReference type="EMBL" id="NEVM01000002">
    <property type="protein sequence ID" value="OZI34782.1"/>
    <property type="molecule type" value="Genomic_DNA"/>
</dbReference>
<dbReference type="Pfam" id="PF01380">
    <property type="entry name" value="SIS"/>
    <property type="match status" value="1"/>
</dbReference>
<dbReference type="PANTHER" id="PTHR30514">
    <property type="entry name" value="GLUCOKINASE"/>
    <property type="match status" value="1"/>
</dbReference>
<dbReference type="InterPro" id="IPR009057">
    <property type="entry name" value="Homeodomain-like_sf"/>
</dbReference>
<feature type="domain" description="SIS" evidence="6">
    <location>
        <begin position="127"/>
        <end position="264"/>
    </location>
</feature>
<dbReference type="Pfam" id="PF01418">
    <property type="entry name" value="HTH_6"/>
    <property type="match status" value="1"/>
</dbReference>
<dbReference type="OrthoDB" id="8713538at2"/>
<keyword evidence="1" id="KW-0805">Transcription regulation</keyword>
<dbReference type="GO" id="GO:0006096">
    <property type="term" value="P:glycolytic process"/>
    <property type="evidence" value="ECO:0007669"/>
    <property type="project" value="UniProtKB-KW"/>
</dbReference>
<dbReference type="GO" id="GO:0003677">
    <property type="term" value="F:DNA binding"/>
    <property type="evidence" value="ECO:0007669"/>
    <property type="project" value="UniProtKB-KW"/>
</dbReference>
<dbReference type="SUPFAM" id="SSF46689">
    <property type="entry name" value="Homeodomain-like"/>
    <property type="match status" value="1"/>
</dbReference>
<evidence type="ECO:0000259" key="6">
    <source>
        <dbReference type="PROSITE" id="PS51464"/>
    </source>
</evidence>
<organism evidence="7 8">
    <name type="scientific">Bordetella genomosp. 10</name>
    <dbReference type="NCBI Taxonomy" id="1416804"/>
    <lineage>
        <taxon>Bacteria</taxon>
        <taxon>Pseudomonadati</taxon>
        <taxon>Pseudomonadota</taxon>
        <taxon>Betaproteobacteria</taxon>
        <taxon>Burkholderiales</taxon>
        <taxon>Alcaligenaceae</taxon>
        <taxon>Bordetella</taxon>
    </lineage>
</organism>
<keyword evidence="3" id="KW-0324">Glycolysis</keyword>
<evidence type="ECO:0000313" key="8">
    <source>
        <dbReference type="Proteomes" id="UP000216020"/>
    </source>
</evidence>
<evidence type="ECO:0008006" key="9">
    <source>
        <dbReference type="Google" id="ProtNLM"/>
    </source>
</evidence>
<dbReference type="SUPFAM" id="SSF53697">
    <property type="entry name" value="SIS domain"/>
    <property type="match status" value="1"/>
</dbReference>
<proteinExistence type="predicted"/>
<feature type="domain" description="HTH rpiR-type" evidence="5">
    <location>
        <begin position="4"/>
        <end position="80"/>
    </location>
</feature>
<evidence type="ECO:0000256" key="4">
    <source>
        <dbReference type="ARBA" id="ARBA00023163"/>
    </source>
</evidence>
<dbReference type="InterPro" id="IPR001347">
    <property type="entry name" value="SIS_dom"/>
</dbReference>
<evidence type="ECO:0000256" key="2">
    <source>
        <dbReference type="ARBA" id="ARBA00023125"/>
    </source>
</evidence>
<evidence type="ECO:0000259" key="5">
    <source>
        <dbReference type="PROSITE" id="PS51071"/>
    </source>
</evidence>
<evidence type="ECO:0000313" key="7">
    <source>
        <dbReference type="EMBL" id="OZI34782.1"/>
    </source>
</evidence>
<name>A0A261SCS6_9BORD</name>